<dbReference type="AlphaFoldDB" id="A0A1G5YJE2"/>
<dbReference type="PROSITE" id="PS50110">
    <property type="entry name" value="RESPONSE_REGULATORY"/>
    <property type="match status" value="1"/>
</dbReference>
<dbReference type="PANTHER" id="PTHR44591:SF19">
    <property type="entry name" value="TWO-COMPONENT RESPONSE REGULATOR-RELATED"/>
    <property type="match status" value="1"/>
</dbReference>
<reference evidence="6" key="1">
    <citation type="submission" date="2016-10" db="EMBL/GenBank/DDBJ databases">
        <authorList>
            <person name="Varghese N."/>
            <person name="Submissions S."/>
        </authorList>
    </citation>
    <scope>NUCLEOTIDE SEQUENCE [LARGE SCALE GENOMIC DNA]</scope>
    <source>
        <strain evidence="6">DSM 22703</strain>
    </source>
</reference>
<dbReference type="OrthoDB" id="109585at2"/>
<dbReference type="InterPro" id="IPR011006">
    <property type="entry name" value="CheY-like_superfamily"/>
</dbReference>
<keyword evidence="3" id="KW-0175">Coiled coil</keyword>
<dbReference type="InterPro" id="IPR050595">
    <property type="entry name" value="Bact_response_regulator"/>
</dbReference>
<organism evidence="5 6">
    <name type="scientific">Algoriphagus alkaliphilus</name>
    <dbReference type="NCBI Taxonomy" id="279824"/>
    <lineage>
        <taxon>Bacteria</taxon>
        <taxon>Pseudomonadati</taxon>
        <taxon>Bacteroidota</taxon>
        <taxon>Cytophagia</taxon>
        <taxon>Cytophagales</taxon>
        <taxon>Cyclobacteriaceae</taxon>
        <taxon>Algoriphagus</taxon>
    </lineage>
</organism>
<accession>A0A1G5YJE2</accession>
<evidence type="ECO:0000313" key="6">
    <source>
        <dbReference type="Proteomes" id="UP000198756"/>
    </source>
</evidence>
<evidence type="ECO:0000259" key="4">
    <source>
        <dbReference type="PROSITE" id="PS50110"/>
    </source>
</evidence>
<evidence type="ECO:0000256" key="1">
    <source>
        <dbReference type="ARBA" id="ARBA00022553"/>
    </source>
</evidence>
<dbReference type="Proteomes" id="UP000198756">
    <property type="component" value="Unassembled WGS sequence"/>
</dbReference>
<keyword evidence="1 2" id="KW-0597">Phosphoprotein</keyword>
<evidence type="ECO:0000313" key="5">
    <source>
        <dbReference type="EMBL" id="SDA82436.1"/>
    </source>
</evidence>
<gene>
    <name evidence="5" type="ORF">SAMN03080617_02579</name>
</gene>
<name>A0A1G5YJE2_9BACT</name>
<feature type="domain" description="Response regulatory" evidence="4">
    <location>
        <begin position="10"/>
        <end position="124"/>
    </location>
</feature>
<dbReference type="CDD" id="cd17569">
    <property type="entry name" value="REC_HupR-like"/>
    <property type="match status" value="1"/>
</dbReference>
<dbReference type="PANTHER" id="PTHR44591">
    <property type="entry name" value="STRESS RESPONSE REGULATOR PROTEIN 1"/>
    <property type="match status" value="1"/>
</dbReference>
<dbReference type="GO" id="GO:0000160">
    <property type="term" value="P:phosphorelay signal transduction system"/>
    <property type="evidence" value="ECO:0007669"/>
    <property type="project" value="InterPro"/>
</dbReference>
<evidence type="ECO:0000256" key="2">
    <source>
        <dbReference type="PROSITE-ProRule" id="PRU00169"/>
    </source>
</evidence>
<proteinExistence type="predicted"/>
<keyword evidence="6" id="KW-1185">Reference proteome</keyword>
<dbReference type="RefSeq" id="WP_092730580.1">
    <property type="nucleotide sequence ID" value="NZ_FMXE01000017.1"/>
</dbReference>
<protein>
    <submittedName>
        <fullName evidence="5">Response regulator receiver domain-containing protein</fullName>
    </submittedName>
</protein>
<dbReference type="InterPro" id="IPR001789">
    <property type="entry name" value="Sig_transdc_resp-reg_receiver"/>
</dbReference>
<feature type="coiled-coil region" evidence="3">
    <location>
        <begin position="126"/>
        <end position="153"/>
    </location>
</feature>
<dbReference type="SMART" id="SM00448">
    <property type="entry name" value="REC"/>
    <property type="match status" value="1"/>
</dbReference>
<evidence type="ECO:0000256" key="3">
    <source>
        <dbReference type="SAM" id="Coils"/>
    </source>
</evidence>
<dbReference type="Gene3D" id="3.40.50.2300">
    <property type="match status" value="1"/>
</dbReference>
<sequence length="157" mass="18549">MSTQQEEKIRILYVDDEENNLQAFKATFRRDYKIFLAISAKEGTEILEKEEIDIIITDQRMPEKTGVEFLESIIPFYPQPIRVLLTGYTDVQAVIDAINKGQVYHYLTKPWEEDYLRTVIKNAFEVYSLRRENQRLTNALLKANEQLEFLLRQNLLS</sequence>
<feature type="modified residue" description="4-aspartylphosphate" evidence="2">
    <location>
        <position position="58"/>
    </location>
</feature>
<dbReference type="SUPFAM" id="SSF52172">
    <property type="entry name" value="CheY-like"/>
    <property type="match status" value="1"/>
</dbReference>
<dbReference type="STRING" id="279824.SAMN03080617_02579"/>
<dbReference type="EMBL" id="FMXE01000017">
    <property type="protein sequence ID" value="SDA82436.1"/>
    <property type="molecule type" value="Genomic_DNA"/>
</dbReference>
<dbReference type="Pfam" id="PF00072">
    <property type="entry name" value="Response_reg"/>
    <property type="match status" value="1"/>
</dbReference>